<gene>
    <name evidence="1" type="ORF">G7Y89_g134</name>
</gene>
<keyword evidence="2" id="KW-1185">Reference proteome</keyword>
<evidence type="ECO:0000313" key="2">
    <source>
        <dbReference type="Proteomes" id="UP000566819"/>
    </source>
</evidence>
<organism evidence="1 2">
    <name type="scientific">Cudoniella acicularis</name>
    <dbReference type="NCBI Taxonomy" id="354080"/>
    <lineage>
        <taxon>Eukaryota</taxon>
        <taxon>Fungi</taxon>
        <taxon>Dikarya</taxon>
        <taxon>Ascomycota</taxon>
        <taxon>Pezizomycotina</taxon>
        <taxon>Leotiomycetes</taxon>
        <taxon>Helotiales</taxon>
        <taxon>Tricladiaceae</taxon>
        <taxon>Cudoniella</taxon>
    </lineage>
</organism>
<dbReference type="OrthoDB" id="2772415at2759"/>
<sequence>MAPKGPFVLCTVNTAPERAKRIVGRLVEDVKEEYTIDYRANSERIEDVKVMCEKEQPNVLFCASMWSQEESLEIQRIAKETVPGIKTMAIPHGLQVERGPDAVVEWLKEKWPGSLKRNQPTTEHPSHSPP</sequence>
<dbReference type="EMBL" id="JAAMPI010000005">
    <property type="protein sequence ID" value="KAF4637916.1"/>
    <property type="molecule type" value="Genomic_DNA"/>
</dbReference>
<accession>A0A8H4W953</accession>
<dbReference type="Proteomes" id="UP000566819">
    <property type="component" value="Unassembled WGS sequence"/>
</dbReference>
<name>A0A8H4W953_9HELO</name>
<protein>
    <submittedName>
        <fullName evidence="1">Uncharacterized protein</fullName>
    </submittedName>
</protein>
<reference evidence="1 2" key="1">
    <citation type="submission" date="2020-03" db="EMBL/GenBank/DDBJ databases">
        <title>Draft Genome Sequence of Cudoniella acicularis.</title>
        <authorList>
            <person name="Buettner E."/>
            <person name="Kellner H."/>
        </authorList>
    </citation>
    <scope>NUCLEOTIDE SEQUENCE [LARGE SCALE GENOMIC DNA]</scope>
    <source>
        <strain evidence="1 2">DSM 108380</strain>
    </source>
</reference>
<proteinExistence type="predicted"/>
<dbReference type="AlphaFoldDB" id="A0A8H4W953"/>
<comment type="caution">
    <text evidence="1">The sequence shown here is derived from an EMBL/GenBank/DDBJ whole genome shotgun (WGS) entry which is preliminary data.</text>
</comment>
<evidence type="ECO:0000313" key="1">
    <source>
        <dbReference type="EMBL" id="KAF4637916.1"/>
    </source>
</evidence>